<comment type="caution">
    <text evidence="10">The sequence shown here is derived from an EMBL/GenBank/DDBJ whole genome shotgun (WGS) entry which is preliminary data.</text>
</comment>
<keyword evidence="2 8" id="KW-0813">Transport</keyword>
<feature type="transmembrane region" description="Helical" evidence="9">
    <location>
        <begin position="6"/>
        <end position="27"/>
    </location>
</feature>
<evidence type="ECO:0000256" key="1">
    <source>
        <dbReference type="ARBA" id="ARBA00004167"/>
    </source>
</evidence>
<comment type="function">
    <text evidence="8">Component of the cytochrome b6-f complex, which mediates electron transfer between photosystem II (PSII) and photosystem I (PSI), cyclic electron flow around PSI, and state transitions.</text>
</comment>
<name>A0A0M2PXY9_PROHO</name>
<gene>
    <name evidence="8" type="primary">petM</name>
    <name evidence="10" type="ORF">PROH_16030</name>
</gene>
<evidence type="ECO:0000256" key="9">
    <source>
        <dbReference type="SAM" id="Phobius"/>
    </source>
</evidence>
<keyword evidence="7 8" id="KW-0472">Membrane</keyword>
<dbReference type="GO" id="GO:0015979">
    <property type="term" value="P:photosynthesis"/>
    <property type="evidence" value="ECO:0007669"/>
    <property type="project" value="UniProtKB-KW"/>
</dbReference>
<keyword evidence="11" id="KW-1185">Reference proteome</keyword>
<keyword evidence="3 8" id="KW-0602">Photosynthesis</keyword>
<keyword evidence="8" id="KW-0793">Thylakoid</keyword>
<dbReference type="InterPro" id="IPR012595">
    <property type="entry name" value="PetM_cyt_b6/f_cplx_su7"/>
</dbReference>
<dbReference type="AlphaFoldDB" id="A0A0M2PXY9"/>
<dbReference type="GO" id="GO:0031676">
    <property type="term" value="C:plasma membrane-derived thylakoid membrane"/>
    <property type="evidence" value="ECO:0007669"/>
    <property type="project" value="UniProtKB-SubCell"/>
</dbReference>
<dbReference type="EMBL" id="AJTX02000006">
    <property type="protein sequence ID" value="KKI99246.1"/>
    <property type="molecule type" value="Genomic_DNA"/>
</dbReference>
<comment type="subunit">
    <text evidence="8">The 4 large subunits of the cytochrome b6-f complex are cytochrome b6, subunit IV (17 kDa polypeptide, PetD), cytochrome f and the Rieske protein, while the 4 small subunits are PetG, PetL, PetM and PetN. The complex functions as a dimer.</text>
</comment>
<evidence type="ECO:0000256" key="2">
    <source>
        <dbReference type="ARBA" id="ARBA00022448"/>
    </source>
</evidence>
<keyword evidence="6 8" id="KW-1133">Transmembrane helix</keyword>
<evidence type="ECO:0000256" key="6">
    <source>
        <dbReference type="ARBA" id="ARBA00022989"/>
    </source>
</evidence>
<evidence type="ECO:0000313" key="11">
    <source>
        <dbReference type="Proteomes" id="UP000034681"/>
    </source>
</evidence>
<organism evidence="10 11">
    <name type="scientific">Prochlorothrix hollandica PCC 9006 = CALU 1027</name>
    <dbReference type="NCBI Taxonomy" id="317619"/>
    <lineage>
        <taxon>Bacteria</taxon>
        <taxon>Bacillati</taxon>
        <taxon>Cyanobacteriota</taxon>
        <taxon>Cyanophyceae</taxon>
        <taxon>Prochlorotrichales</taxon>
        <taxon>Prochlorotrichaceae</taxon>
        <taxon>Prochlorothrix</taxon>
    </lineage>
</organism>
<evidence type="ECO:0000256" key="3">
    <source>
        <dbReference type="ARBA" id="ARBA00022531"/>
    </source>
</evidence>
<evidence type="ECO:0000256" key="4">
    <source>
        <dbReference type="ARBA" id="ARBA00022692"/>
    </source>
</evidence>
<dbReference type="HAMAP" id="MF_00396">
    <property type="entry name" value="Cytb6_f_PetM"/>
    <property type="match status" value="1"/>
</dbReference>
<dbReference type="GO" id="GO:0009055">
    <property type="term" value="F:electron transfer activity"/>
    <property type="evidence" value="ECO:0007669"/>
    <property type="project" value="UniProtKB-UniRule"/>
</dbReference>
<keyword evidence="4 8" id="KW-0812">Transmembrane</keyword>
<dbReference type="STRING" id="317619.GCA_000332315_02381"/>
<evidence type="ECO:0000256" key="5">
    <source>
        <dbReference type="ARBA" id="ARBA00022982"/>
    </source>
</evidence>
<comment type="subcellular location">
    <subcellularLocation>
        <location evidence="8">Cellular thylakoid membrane</location>
        <topology evidence="8">Single-pass membrane protein</topology>
    </subcellularLocation>
    <subcellularLocation>
        <location evidence="1">Membrane</location>
        <topology evidence="1">Single-pass membrane protein</topology>
    </subcellularLocation>
</comment>
<evidence type="ECO:0000256" key="7">
    <source>
        <dbReference type="ARBA" id="ARBA00023136"/>
    </source>
</evidence>
<keyword evidence="5 8" id="KW-0249">Electron transport</keyword>
<dbReference type="Pfam" id="PF08041">
    <property type="entry name" value="PetM"/>
    <property type="match status" value="1"/>
</dbReference>
<dbReference type="RefSeq" id="WP_016923808.1">
    <property type="nucleotide sequence ID" value="NZ_KB235937.1"/>
</dbReference>
<accession>A0A0M2PXY9</accession>
<dbReference type="Proteomes" id="UP000034681">
    <property type="component" value="Unassembled WGS sequence"/>
</dbReference>
<comment type="similarity">
    <text evidence="8">Belongs to the PetM family.</text>
</comment>
<proteinExistence type="inferred from homology"/>
<dbReference type="GO" id="GO:0009512">
    <property type="term" value="C:cytochrome b6f complex"/>
    <property type="evidence" value="ECO:0007669"/>
    <property type="project" value="InterPro"/>
</dbReference>
<evidence type="ECO:0000256" key="8">
    <source>
        <dbReference type="HAMAP-Rule" id="MF_00396"/>
    </source>
</evidence>
<sequence length="34" mass="3404">MAGEIAIISILLPILVLLGMSLGALLLKVQGGEG</sequence>
<protein>
    <recommendedName>
        <fullName evidence="8">Cytochrome b6-f complex subunit 7</fullName>
    </recommendedName>
    <alternativeName>
        <fullName evidence="8">Cytochrome b6-f complex subunit PetM</fullName>
    </alternativeName>
    <alternativeName>
        <fullName evidence="8">Cytochrome b6-f complex subunit VII</fullName>
    </alternativeName>
</protein>
<reference evidence="10" key="1">
    <citation type="submission" date="2012-04" db="EMBL/GenBank/DDBJ databases">
        <authorList>
            <person name="Borisov I.G."/>
            <person name="Ivanikova N.V."/>
            <person name="Pinevich A.V."/>
        </authorList>
    </citation>
    <scope>NUCLEOTIDE SEQUENCE</scope>
    <source>
        <strain evidence="10">CALU 1027</strain>
    </source>
</reference>
<evidence type="ECO:0000313" key="10">
    <source>
        <dbReference type="EMBL" id="KKI99246.1"/>
    </source>
</evidence>